<keyword evidence="1" id="KW-0802">TPR repeat</keyword>
<reference evidence="2 3" key="1">
    <citation type="journal article" date="2021" name="Sci. Rep.">
        <title>The distribution of antibiotic resistance genes in chicken gut microbiota commensals.</title>
        <authorList>
            <person name="Juricova H."/>
            <person name="Matiasovicova J."/>
            <person name="Kubasova T."/>
            <person name="Cejkova D."/>
            <person name="Rychlik I."/>
        </authorList>
    </citation>
    <scope>NUCLEOTIDE SEQUENCE [LARGE SCALE GENOMIC DNA]</scope>
    <source>
        <strain evidence="2 3">An819</strain>
    </source>
</reference>
<dbReference type="Proteomes" id="UP000764045">
    <property type="component" value="Unassembled WGS sequence"/>
</dbReference>
<dbReference type="SUPFAM" id="SSF48452">
    <property type="entry name" value="TPR-like"/>
    <property type="match status" value="1"/>
</dbReference>
<dbReference type="InterPro" id="IPR019734">
    <property type="entry name" value="TPR_rpt"/>
</dbReference>
<dbReference type="Gene3D" id="1.25.40.10">
    <property type="entry name" value="Tetratricopeptide repeat domain"/>
    <property type="match status" value="1"/>
</dbReference>
<gene>
    <name evidence="2" type="ORF">H6B30_13235</name>
</gene>
<protein>
    <recommendedName>
        <fullName evidence="4">Tetratricopeptide repeat protein</fullName>
    </recommendedName>
</protein>
<organism evidence="2 3">
    <name type="scientific">Marseilla massiliensis</name>
    <dbReference type="NCBI Taxonomy" id="1841864"/>
    <lineage>
        <taxon>Bacteria</taxon>
        <taxon>Pseudomonadati</taxon>
        <taxon>Bacteroidota</taxon>
        <taxon>Bacteroidia</taxon>
        <taxon>Bacteroidales</taxon>
        <taxon>Prevotellaceae</taxon>
        <taxon>Marseilla</taxon>
    </lineage>
</organism>
<dbReference type="AlphaFoldDB" id="A0A938WPQ1"/>
<dbReference type="PROSITE" id="PS50005">
    <property type="entry name" value="TPR"/>
    <property type="match status" value="1"/>
</dbReference>
<proteinExistence type="predicted"/>
<dbReference type="InterPro" id="IPR011990">
    <property type="entry name" value="TPR-like_helical_dom_sf"/>
</dbReference>
<name>A0A938WPQ1_9BACT</name>
<evidence type="ECO:0000256" key="1">
    <source>
        <dbReference type="PROSITE-ProRule" id="PRU00339"/>
    </source>
</evidence>
<dbReference type="SMART" id="SM00028">
    <property type="entry name" value="TPR"/>
    <property type="match status" value="2"/>
</dbReference>
<evidence type="ECO:0000313" key="3">
    <source>
        <dbReference type="Proteomes" id="UP000764045"/>
    </source>
</evidence>
<evidence type="ECO:0008006" key="4">
    <source>
        <dbReference type="Google" id="ProtNLM"/>
    </source>
</evidence>
<comment type="caution">
    <text evidence="2">The sequence shown here is derived from an EMBL/GenBank/DDBJ whole genome shotgun (WGS) entry which is preliminary data.</text>
</comment>
<evidence type="ECO:0000313" key="2">
    <source>
        <dbReference type="EMBL" id="MBM6662698.1"/>
    </source>
</evidence>
<dbReference type="PROSITE" id="PS51257">
    <property type="entry name" value="PROKAR_LIPOPROTEIN"/>
    <property type="match status" value="1"/>
</dbReference>
<sequence>MTKSLLAIIIIAAVALAGCTGERHNRAFGGLDSIAETSPGVAVARLDSLCGVLLGLNRADSAYCAMVRLKAGLAAGLVPQSDSAALSLVDFYENELDFELLDDAYYTAAAVYHAMGNDAVAMNYLYSAMVNAHGSDTLFMLRSQLMAGRIYPRNRMVGSADSVFRAVSASSVGRANRLVAASAIGGMGDVTYSRGRADIACHHYREALRLAPGNDGGGIAASLRCRLAEAFVASGDTAAARRLLLQARAAATPTLKPRLALAEGRADTALLRYGEAAAGGEAATCSAAYGRMAAVYGGRGDGHKAADCAARCVALADSLAASFSAVGVGGLANRRWAERRELESFLKNSVSTTSPRYGCM</sequence>
<dbReference type="EMBL" id="JACJJL010000027">
    <property type="protein sequence ID" value="MBM6662698.1"/>
    <property type="molecule type" value="Genomic_DNA"/>
</dbReference>
<keyword evidence="3" id="KW-1185">Reference proteome</keyword>
<feature type="repeat" description="TPR" evidence="1">
    <location>
        <begin position="181"/>
        <end position="214"/>
    </location>
</feature>
<dbReference type="RefSeq" id="WP_205111340.1">
    <property type="nucleotide sequence ID" value="NZ_JACJJL010000027.1"/>
</dbReference>
<accession>A0A938WPQ1</accession>